<evidence type="ECO:0000313" key="2">
    <source>
        <dbReference type="EMBL" id="GEO38961.1"/>
    </source>
</evidence>
<comment type="caution">
    <text evidence="2">The sequence shown here is derived from an EMBL/GenBank/DDBJ whole genome shotgun (WGS) entry which is preliminary data.</text>
</comment>
<protein>
    <recommendedName>
        <fullName evidence="4">DUF922 domain-containing protein</fullName>
    </recommendedName>
</protein>
<proteinExistence type="predicted"/>
<dbReference type="Proteomes" id="UP000321523">
    <property type="component" value="Unassembled WGS sequence"/>
</dbReference>
<dbReference type="OrthoDB" id="7347105at2"/>
<evidence type="ECO:0000313" key="3">
    <source>
        <dbReference type="Proteomes" id="UP000321523"/>
    </source>
</evidence>
<feature type="chain" id="PRO_5022209732" description="DUF922 domain-containing protein" evidence="1">
    <location>
        <begin position="27"/>
        <end position="244"/>
    </location>
</feature>
<sequence length="244" mass="27478">MSNRSIVSAALGLFILTFPLAAPASAQTCQTRPPDATVSLKIAQNAPLTREERTYSELTRLFKKPGAHPAGLYVGAFTVAQQSRYRWTSDGRELCVSIEAVDVTITLTDPKIYVGSELEDDDCIRESVWQHEVLHYRIDQDVLDRFTPIIQRKIEFAVKQAGSQVAKRESDVERIGERMARTIRQHLDRVSGDMLSERDRLHDRHDSREEYSRTGDVCAHGKLGNSKPVLCASEPRLCTNLEQP</sequence>
<keyword evidence="1" id="KW-0732">Signal</keyword>
<name>A0A512DR65_9PROT</name>
<dbReference type="RefSeq" id="WP_147040501.1">
    <property type="nucleotide sequence ID" value="NZ_BJYZ01000013.1"/>
</dbReference>
<evidence type="ECO:0000256" key="1">
    <source>
        <dbReference type="SAM" id="SignalP"/>
    </source>
</evidence>
<accession>A0A512DR65</accession>
<gene>
    <name evidence="2" type="ORF">SAE02_31090</name>
</gene>
<organism evidence="2 3">
    <name type="scientific">Skermanella aerolata</name>
    <dbReference type="NCBI Taxonomy" id="393310"/>
    <lineage>
        <taxon>Bacteria</taxon>
        <taxon>Pseudomonadati</taxon>
        <taxon>Pseudomonadota</taxon>
        <taxon>Alphaproteobacteria</taxon>
        <taxon>Rhodospirillales</taxon>
        <taxon>Azospirillaceae</taxon>
        <taxon>Skermanella</taxon>
    </lineage>
</organism>
<dbReference type="EMBL" id="BJYZ01000013">
    <property type="protein sequence ID" value="GEO38961.1"/>
    <property type="molecule type" value="Genomic_DNA"/>
</dbReference>
<feature type="signal peptide" evidence="1">
    <location>
        <begin position="1"/>
        <end position="26"/>
    </location>
</feature>
<dbReference type="AlphaFoldDB" id="A0A512DR65"/>
<evidence type="ECO:0008006" key="4">
    <source>
        <dbReference type="Google" id="ProtNLM"/>
    </source>
</evidence>
<reference evidence="2 3" key="1">
    <citation type="submission" date="2019-07" db="EMBL/GenBank/DDBJ databases">
        <title>Whole genome shotgun sequence of Skermanella aerolata NBRC 106429.</title>
        <authorList>
            <person name="Hosoyama A."/>
            <person name="Uohara A."/>
            <person name="Ohji S."/>
            <person name="Ichikawa N."/>
        </authorList>
    </citation>
    <scope>NUCLEOTIDE SEQUENCE [LARGE SCALE GENOMIC DNA]</scope>
    <source>
        <strain evidence="2 3">NBRC 106429</strain>
    </source>
</reference>
<keyword evidence="3" id="KW-1185">Reference proteome</keyword>